<gene>
    <name evidence="1" type="ORF">B296_00013037</name>
</gene>
<comment type="caution">
    <text evidence="1">The sequence shown here is derived from an EMBL/GenBank/DDBJ whole genome shotgun (WGS) entry which is preliminary data.</text>
</comment>
<sequence length="201" mass="22008">MKTQREECNRTRYCHFHCDYSHDTEECHDLKNQIKDLIRRGHLDRYIRKLCEPSPHPKGPIEKQIDIIIGSPTSGGDTSSARKAYARATATVVALAQTMVALAHGRVLPLLVVGHPCKRYSSWQAPPRLLVTTLLVGDRPCGRPRPYAVAPIGGSPGPGDCPLWPGCERSPLLAVLVACGCPCRGPSHSWMWVAALVGDLS</sequence>
<dbReference type="EMBL" id="AMZH03003060">
    <property type="protein sequence ID" value="RRT73546.1"/>
    <property type="molecule type" value="Genomic_DNA"/>
</dbReference>
<reference evidence="1 2" key="1">
    <citation type="journal article" date="2014" name="Agronomy (Basel)">
        <title>A Draft Genome Sequence for Ensete ventricosum, the Drought-Tolerant Tree Against Hunger.</title>
        <authorList>
            <person name="Harrison J."/>
            <person name="Moore K.A."/>
            <person name="Paszkiewicz K."/>
            <person name="Jones T."/>
            <person name="Grant M."/>
            <person name="Ambacheew D."/>
            <person name="Muzemil S."/>
            <person name="Studholme D.J."/>
        </authorList>
    </citation>
    <scope>NUCLEOTIDE SEQUENCE [LARGE SCALE GENOMIC DNA]</scope>
</reference>
<accession>A0A427ABG5</accession>
<organism evidence="1 2">
    <name type="scientific">Ensete ventricosum</name>
    <name type="common">Abyssinian banana</name>
    <name type="synonym">Musa ensete</name>
    <dbReference type="NCBI Taxonomy" id="4639"/>
    <lineage>
        <taxon>Eukaryota</taxon>
        <taxon>Viridiplantae</taxon>
        <taxon>Streptophyta</taxon>
        <taxon>Embryophyta</taxon>
        <taxon>Tracheophyta</taxon>
        <taxon>Spermatophyta</taxon>
        <taxon>Magnoliopsida</taxon>
        <taxon>Liliopsida</taxon>
        <taxon>Zingiberales</taxon>
        <taxon>Musaceae</taxon>
        <taxon>Ensete</taxon>
    </lineage>
</organism>
<name>A0A427ABG5_ENSVE</name>
<dbReference type="Proteomes" id="UP000287651">
    <property type="component" value="Unassembled WGS sequence"/>
</dbReference>
<proteinExistence type="predicted"/>
<dbReference type="AlphaFoldDB" id="A0A427ABG5"/>
<evidence type="ECO:0000313" key="1">
    <source>
        <dbReference type="EMBL" id="RRT73546.1"/>
    </source>
</evidence>
<protein>
    <recommendedName>
        <fullName evidence="3">Reverse transcriptase domain-containing protein</fullName>
    </recommendedName>
</protein>
<evidence type="ECO:0000313" key="2">
    <source>
        <dbReference type="Proteomes" id="UP000287651"/>
    </source>
</evidence>
<evidence type="ECO:0008006" key="3">
    <source>
        <dbReference type="Google" id="ProtNLM"/>
    </source>
</evidence>